<reference evidence="2 3" key="1">
    <citation type="submission" date="2018-11" db="EMBL/GenBank/DDBJ databases">
        <title>Genomic Encyclopedia of Type Strains, Phase IV (KMG-IV): sequencing the most valuable type-strain genomes for metagenomic binning, comparative biology and taxonomic classification.</title>
        <authorList>
            <person name="Goeker M."/>
        </authorList>
    </citation>
    <scope>NUCLEOTIDE SEQUENCE [LARGE SCALE GENOMIC DNA]</scope>
    <source>
        <strain evidence="2 3">DSM 102936</strain>
    </source>
</reference>
<accession>A0A3N5AFR8</accession>
<keyword evidence="1" id="KW-0812">Transmembrane</keyword>
<proteinExistence type="predicted"/>
<dbReference type="EMBL" id="RKRE01000003">
    <property type="protein sequence ID" value="RPF42800.1"/>
    <property type="molecule type" value="Genomic_DNA"/>
</dbReference>
<keyword evidence="1" id="KW-1133">Transmembrane helix</keyword>
<evidence type="ECO:0000313" key="2">
    <source>
        <dbReference type="EMBL" id="RPF42800.1"/>
    </source>
</evidence>
<dbReference type="SUPFAM" id="SSF58104">
    <property type="entry name" value="Methyl-accepting chemotaxis protein (MCP) signaling domain"/>
    <property type="match status" value="1"/>
</dbReference>
<feature type="transmembrane region" description="Helical" evidence="1">
    <location>
        <begin position="200"/>
        <end position="221"/>
    </location>
</feature>
<dbReference type="Proteomes" id="UP000282654">
    <property type="component" value="Unassembled WGS sequence"/>
</dbReference>
<dbReference type="AlphaFoldDB" id="A0A3N5AFR8"/>
<evidence type="ECO:0000313" key="3">
    <source>
        <dbReference type="Proteomes" id="UP000282654"/>
    </source>
</evidence>
<gene>
    <name evidence="2" type="ORF">EDD75_1911</name>
</gene>
<keyword evidence="1" id="KW-0472">Membrane</keyword>
<evidence type="ECO:0000256" key="1">
    <source>
        <dbReference type="SAM" id="Phobius"/>
    </source>
</evidence>
<keyword evidence="3" id="KW-1185">Reference proteome</keyword>
<evidence type="ECO:0008006" key="4">
    <source>
        <dbReference type="Google" id="ProtNLM"/>
    </source>
</evidence>
<feature type="transmembrane region" description="Helical" evidence="1">
    <location>
        <begin position="28"/>
        <end position="49"/>
    </location>
</feature>
<sequence length="475" mass="51745">MTGSETKPQEAKNGINSSPAGTWRRRTLALSVAFVLLMMATGLVGIVAARYTTSLYRHALNRHILVERELRLTLLAFTTADFQRQRFLQSRSKEAEREFYAGLDDFYRHLKRLDELAAGEIPAGVIHALEEAMEDYRRLAERGMAAGQKGDPQMIEALYRGELAACRQDIFSAGERIGAAIEAHNQETDRQAVAALRWLAIAKGVLGLAFAAYFGLCVMTFRQVNRLAQELAGARRQVQQGGIGGKFEELLTLLNARLAELQDVAVRLEEKTRYLRGAVDTLAEGAEQAAGLVMNTTWAAFQAARDAEAVSAGSVTLSDTASVVTQRIGAETAKLATVLEEVDGLQETLERACMVLRRLEAAVSEGKELGGFRQEIAGLAALLNPEGGATGEAVRRITEALGSFQETLGVLEQWGEEFRGLMQRLLALKEQVTGLGAMAEQHTAMVEEVTSSIYVVAQMTEELEALAARLKGDEG</sequence>
<protein>
    <recommendedName>
        <fullName evidence="4">Methyl-accepting chemotaxis protein</fullName>
    </recommendedName>
</protein>
<comment type="caution">
    <text evidence="2">The sequence shown here is derived from an EMBL/GenBank/DDBJ whole genome shotgun (WGS) entry which is preliminary data.</text>
</comment>
<name>A0A3N5AFR8_9THEO</name>
<organism evidence="2 3">
    <name type="scientific">Thermodesulfitimonas autotrophica</name>
    <dbReference type="NCBI Taxonomy" id="1894989"/>
    <lineage>
        <taxon>Bacteria</taxon>
        <taxon>Bacillati</taxon>
        <taxon>Bacillota</taxon>
        <taxon>Clostridia</taxon>
        <taxon>Thermoanaerobacterales</taxon>
        <taxon>Thermoanaerobacteraceae</taxon>
        <taxon>Thermodesulfitimonas</taxon>
    </lineage>
</organism>